<dbReference type="AlphaFoldDB" id="A0A317X5D2"/>
<feature type="compositionally biased region" description="Low complexity" evidence="1">
    <location>
        <begin position="117"/>
        <end position="128"/>
    </location>
</feature>
<evidence type="ECO:0000256" key="1">
    <source>
        <dbReference type="SAM" id="MobiDB-lite"/>
    </source>
</evidence>
<evidence type="ECO:0000313" key="3">
    <source>
        <dbReference type="Proteomes" id="UP000246702"/>
    </source>
</evidence>
<reference evidence="2 3" key="1">
    <citation type="submission" date="2016-12" db="EMBL/GenBank/DDBJ databases">
        <title>The genomes of Aspergillus section Nigri reveals drivers in fungal speciation.</title>
        <authorList>
            <consortium name="DOE Joint Genome Institute"/>
            <person name="Vesth T.C."/>
            <person name="Nybo J."/>
            <person name="Theobald S."/>
            <person name="Brandl J."/>
            <person name="Frisvad J.C."/>
            <person name="Nielsen K.F."/>
            <person name="Lyhne E.K."/>
            <person name="Kogle M.E."/>
            <person name="Kuo A."/>
            <person name="Riley R."/>
            <person name="Clum A."/>
            <person name="Nolan M."/>
            <person name="Lipzen A."/>
            <person name="Salamov A."/>
            <person name="Henrissat B."/>
            <person name="Wiebenga A."/>
            <person name="De Vries R.P."/>
            <person name="Grigoriev I.V."/>
            <person name="Mortensen U.H."/>
            <person name="Andersen M.R."/>
            <person name="Baker S.E."/>
        </authorList>
    </citation>
    <scope>NUCLEOTIDE SEQUENCE [LARGE SCALE GENOMIC DNA]</scope>
    <source>
        <strain evidence="2 3">CBS 115572</strain>
    </source>
</reference>
<feature type="compositionally biased region" description="Basic and acidic residues" evidence="1">
    <location>
        <begin position="173"/>
        <end position="185"/>
    </location>
</feature>
<name>A0A317X5D2_9EURO</name>
<dbReference type="GeneID" id="37119233"/>
<evidence type="ECO:0000313" key="2">
    <source>
        <dbReference type="EMBL" id="PWY91760.1"/>
    </source>
</evidence>
<dbReference type="OrthoDB" id="4590707at2759"/>
<feature type="compositionally biased region" description="Basic and acidic residues" evidence="1">
    <location>
        <begin position="77"/>
        <end position="97"/>
    </location>
</feature>
<dbReference type="RefSeq" id="XP_025469488.1">
    <property type="nucleotide sequence ID" value="XM_025617090.1"/>
</dbReference>
<dbReference type="STRING" id="1450535.A0A317X5D2"/>
<comment type="caution">
    <text evidence="2">The sequence shown here is derived from an EMBL/GenBank/DDBJ whole genome shotgun (WGS) entry which is preliminary data.</text>
</comment>
<accession>A0A317X5D2</accession>
<sequence length="197" mass="20672">MVLARPHVLRASARAVGAGIGVAARRPPTQQFARRTYAQSHDAPKSSDMPWLIASVGLGLPTAYYLLQGGVKKKPQHGHEEAHGPGHVEKEEKKEAESPAGEATPQPDRDSEQKVDSSSSSSGTTPSTDGKAPSEADQPASRKEPGSSATISSKQEGLSNTDTDNPFVNEPGKSQKGEGETETAKVKGTVSPDRPQA</sequence>
<gene>
    <name evidence="2" type="ORF">BO94DRAFT_622582</name>
</gene>
<dbReference type="Proteomes" id="UP000246702">
    <property type="component" value="Unassembled WGS sequence"/>
</dbReference>
<feature type="region of interest" description="Disordered" evidence="1">
    <location>
        <begin position="73"/>
        <end position="197"/>
    </location>
</feature>
<dbReference type="EMBL" id="MSFK01000008">
    <property type="protein sequence ID" value="PWY91760.1"/>
    <property type="molecule type" value="Genomic_DNA"/>
</dbReference>
<feature type="compositionally biased region" description="Polar residues" evidence="1">
    <location>
        <begin position="147"/>
        <end position="166"/>
    </location>
</feature>
<organism evidence="2 3">
    <name type="scientific">Aspergillus sclerotioniger CBS 115572</name>
    <dbReference type="NCBI Taxonomy" id="1450535"/>
    <lineage>
        <taxon>Eukaryota</taxon>
        <taxon>Fungi</taxon>
        <taxon>Dikarya</taxon>
        <taxon>Ascomycota</taxon>
        <taxon>Pezizomycotina</taxon>
        <taxon>Eurotiomycetes</taxon>
        <taxon>Eurotiomycetidae</taxon>
        <taxon>Eurotiales</taxon>
        <taxon>Aspergillaceae</taxon>
        <taxon>Aspergillus</taxon>
        <taxon>Aspergillus subgen. Circumdati</taxon>
    </lineage>
</organism>
<protein>
    <submittedName>
        <fullName evidence="2">Uncharacterized protein</fullName>
    </submittedName>
</protein>
<keyword evidence="3" id="KW-1185">Reference proteome</keyword>
<proteinExistence type="predicted"/>